<organism evidence="3 4">
    <name type="scientific">Mycena metata</name>
    <dbReference type="NCBI Taxonomy" id="1033252"/>
    <lineage>
        <taxon>Eukaryota</taxon>
        <taxon>Fungi</taxon>
        <taxon>Dikarya</taxon>
        <taxon>Basidiomycota</taxon>
        <taxon>Agaricomycotina</taxon>
        <taxon>Agaricomycetes</taxon>
        <taxon>Agaricomycetidae</taxon>
        <taxon>Agaricales</taxon>
        <taxon>Marasmiineae</taxon>
        <taxon>Mycenaceae</taxon>
        <taxon>Mycena</taxon>
    </lineage>
</organism>
<dbReference type="Pfam" id="PF12937">
    <property type="entry name" value="F-box-like"/>
    <property type="match status" value="1"/>
</dbReference>
<dbReference type="Gene3D" id="1.20.1280.50">
    <property type="match status" value="1"/>
</dbReference>
<dbReference type="InterPro" id="IPR001810">
    <property type="entry name" value="F-box_dom"/>
</dbReference>
<dbReference type="InterPro" id="IPR032675">
    <property type="entry name" value="LRR_dom_sf"/>
</dbReference>
<comment type="caution">
    <text evidence="3">The sequence shown here is derived from an EMBL/GenBank/DDBJ whole genome shotgun (WGS) entry which is preliminary data.</text>
</comment>
<evidence type="ECO:0000259" key="2">
    <source>
        <dbReference type="Pfam" id="PF12937"/>
    </source>
</evidence>
<evidence type="ECO:0000313" key="3">
    <source>
        <dbReference type="EMBL" id="KAJ7728882.1"/>
    </source>
</evidence>
<dbReference type="EMBL" id="JARKIB010000169">
    <property type="protein sequence ID" value="KAJ7728882.1"/>
    <property type="molecule type" value="Genomic_DNA"/>
</dbReference>
<protein>
    <recommendedName>
        <fullName evidence="2">F-box domain-containing protein</fullName>
    </recommendedName>
</protein>
<evidence type="ECO:0000256" key="1">
    <source>
        <dbReference type="SAM" id="Coils"/>
    </source>
</evidence>
<dbReference type="SUPFAM" id="SSF52047">
    <property type="entry name" value="RNI-like"/>
    <property type="match status" value="1"/>
</dbReference>
<sequence>MDFFANNIGSKSEFLQSLPVPPPAEMRELLRLHLPPPTHLSSTLSAITNELARYDTEIARVQKKLDQLVVDRVAFQTRHSDYTSLLAPIRRLPSEILVEIFGLCWDSFTPDLSDVDKEGPSLVLRGELARLAHAPLLALSQVCARWYNIALGTPALWARIELEGPLWTAPHRFEDIIALLRSALERSASHPLAITVTNDYTAHVSVHPPALDLLAQHCRRWQRAEFNCPFSDLVHLSSVKDNLPCLRFLEVFCWAGDGVDFFTIFQNAPQLKRVDFSGNTEIIGSSSLLPLEQLVEIRSVECIVEEPPAIVALMHRLSQATTLWMHLSPRDSDDNVDFSFTDPPVTSDIRGFVLELSEFLPEVAGRALDKVFAHLTLPSLAMLRFDVAKESARLPLPWPHSTFLSLSRRSSFHAHLRRLDLQNVSIQETELLESLVELPALKVLYIADHLRLTLDDSVEQVLITDTLLKAFARSPDSTYLVPELDVLKCCTLLRFDDSVLFDCVTSRLDDTRRFTFELWWLPGHGRELDSKVYKQLSAHDRLAFTLSPAR</sequence>
<gene>
    <name evidence="3" type="ORF">B0H16DRAFT_1894001</name>
</gene>
<proteinExistence type="predicted"/>
<reference evidence="3" key="1">
    <citation type="submission" date="2023-03" db="EMBL/GenBank/DDBJ databases">
        <title>Massive genome expansion in bonnet fungi (Mycena s.s.) driven by repeated elements and novel gene families across ecological guilds.</title>
        <authorList>
            <consortium name="Lawrence Berkeley National Laboratory"/>
            <person name="Harder C.B."/>
            <person name="Miyauchi S."/>
            <person name="Viragh M."/>
            <person name="Kuo A."/>
            <person name="Thoen E."/>
            <person name="Andreopoulos B."/>
            <person name="Lu D."/>
            <person name="Skrede I."/>
            <person name="Drula E."/>
            <person name="Henrissat B."/>
            <person name="Morin E."/>
            <person name="Kohler A."/>
            <person name="Barry K."/>
            <person name="LaButti K."/>
            <person name="Morin E."/>
            <person name="Salamov A."/>
            <person name="Lipzen A."/>
            <person name="Mereny Z."/>
            <person name="Hegedus B."/>
            <person name="Baldrian P."/>
            <person name="Stursova M."/>
            <person name="Weitz H."/>
            <person name="Taylor A."/>
            <person name="Grigoriev I.V."/>
            <person name="Nagy L.G."/>
            <person name="Martin F."/>
            <person name="Kauserud H."/>
        </authorList>
    </citation>
    <scope>NUCLEOTIDE SEQUENCE</scope>
    <source>
        <strain evidence="3">CBHHK182m</strain>
    </source>
</reference>
<dbReference type="AlphaFoldDB" id="A0AAD7HUU6"/>
<name>A0AAD7HUU6_9AGAR</name>
<evidence type="ECO:0000313" key="4">
    <source>
        <dbReference type="Proteomes" id="UP001215598"/>
    </source>
</evidence>
<keyword evidence="1" id="KW-0175">Coiled coil</keyword>
<feature type="domain" description="F-box" evidence="2">
    <location>
        <begin position="89"/>
        <end position="161"/>
    </location>
</feature>
<dbReference type="Gene3D" id="3.80.10.10">
    <property type="entry name" value="Ribonuclease Inhibitor"/>
    <property type="match status" value="1"/>
</dbReference>
<dbReference type="Proteomes" id="UP001215598">
    <property type="component" value="Unassembled WGS sequence"/>
</dbReference>
<accession>A0AAD7HUU6</accession>
<feature type="coiled-coil region" evidence="1">
    <location>
        <begin position="44"/>
        <end position="71"/>
    </location>
</feature>
<keyword evidence="4" id="KW-1185">Reference proteome</keyword>